<gene>
    <name evidence="2" type="ORF">ACIBP4_16465</name>
</gene>
<evidence type="ECO:0000313" key="3">
    <source>
        <dbReference type="Proteomes" id="UP001612812"/>
    </source>
</evidence>
<proteinExistence type="predicted"/>
<dbReference type="Proteomes" id="UP001612812">
    <property type="component" value="Unassembled WGS sequence"/>
</dbReference>
<name>A0ABW7ZM24_9ACTN</name>
<evidence type="ECO:0000313" key="2">
    <source>
        <dbReference type="EMBL" id="MFI7263876.1"/>
    </source>
</evidence>
<evidence type="ECO:0000256" key="1">
    <source>
        <dbReference type="SAM" id="MobiDB-lite"/>
    </source>
</evidence>
<reference evidence="2 3" key="1">
    <citation type="submission" date="2024-10" db="EMBL/GenBank/DDBJ databases">
        <title>The Natural Products Discovery Center: Release of the First 8490 Sequenced Strains for Exploring Actinobacteria Biosynthetic Diversity.</title>
        <authorList>
            <person name="Kalkreuter E."/>
            <person name="Kautsar S.A."/>
            <person name="Yang D."/>
            <person name="Bader C.D."/>
            <person name="Teijaro C.N."/>
            <person name="Fluegel L."/>
            <person name="Davis C.M."/>
            <person name="Simpson J.R."/>
            <person name="Lauterbach L."/>
            <person name="Steele A.D."/>
            <person name="Gui C."/>
            <person name="Meng S."/>
            <person name="Li G."/>
            <person name="Viehrig K."/>
            <person name="Ye F."/>
            <person name="Su P."/>
            <person name="Kiefer A.F."/>
            <person name="Nichols A."/>
            <person name="Cepeda A.J."/>
            <person name="Yan W."/>
            <person name="Fan B."/>
            <person name="Jiang Y."/>
            <person name="Adhikari A."/>
            <person name="Zheng C.-J."/>
            <person name="Schuster L."/>
            <person name="Cowan T.M."/>
            <person name="Smanski M.J."/>
            <person name="Chevrette M.G."/>
            <person name="De Carvalho L.P.S."/>
            <person name="Shen B."/>
        </authorList>
    </citation>
    <scope>NUCLEOTIDE SEQUENCE [LARGE SCALE GENOMIC DNA]</scope>
    <source>
        <strain evidence="2 3">NPDC049845</strain>
    </source>
</reference>
<sequence length="96" mass="10342">MCMTAPDGREVDVDLVTDPATGRSVEAFDAWRVRWFLDEAAEDGYAPAEIGAALAQLVREGTLVEVVAGRWYALPAAGPTPDNPATSPVRGPIMWR</sequence>
<accession>A0ABW7ZM24</accession>
<comment type="caution">
    <text evidence="2">The sequence shown here is derived from an EMBL/GenBank/DDBJ whole genome shotgun (WGS) entry which is preliminary data.</text>
</comment>
<dbReference type="EMBL" id="JBITLE010000005">
    <property type="protein sequence ID" value="MFI7263876.1"/>
    <property type="molecule type" value="Genomic_DNA"/>
</dbReference>
<dbReference type="RefSeq" id="WP_396760299.1">
    <property type="nucleotide sequence ID" value="NZ_JBITLA010000005.1"/>
</dbReference>
<feature type="region of interest" description="Disordered" evidence="1">
    <location>
        <begin position="77"/>
        <end position="96"/>
    </location>
</feature>
<keyword evidence="3" id="KW-1185">Reference proteome</keyword>
<organism evidence="2 3">
    <name type="scientific">Micromonospora maritima</name>
    <dbReference type="NCBI Taxonomy" id="986711"/>
    <lineage>
        <taxon>Bacteria</taxon>
        <taxon>Bacillati</taxon>
        <taxon>Actinomycetota</taxon>
        <taxon>Actinomycetes</taxon>
        <taxon>Micromonosporales</taxon>
        <taxon>Micromonosporaceae</taxon>
        <taxon>Micromonospora</taxon>
    </lineage>
</organism>
<protein>
    <submittedName>
        <fullName evidence="2">DUF6896 domain-containing protein</fullName>
    </submittedName>
</protein>